<dbReference type="Pfam" id="PF00069">
    <property type="entry name" value="Pkinase"/>
    <property type="match status" value="1"/>
</dbReference>
<sequence length="798" mass="93190">MENNQIMFMNQDDQVYIFSDEDDQISQIIEQDSTGRFCKYNEEIGQGAYKSVFRGYDNQSGCEVAWNVFQLNSVPENERRRVRQEISILSSLKHDNIIKFIHSWHNKSKKEIVFITEIINGGSLKNYLRRITRPKLKVIKNWCRQILFGLEYLHRQNIIHRDLKCENLLIDTNNNELKIGDLGLSIQLQQSFTTSVLGTPEFMAPEIYQEHYDTKVDIYAFGMCLLEMVTGVKPFCECKGGTGQVIKKVIEQQKPQSIDAIQNDKIKAIILECLKPPEERPSATQLLQTHFNLQVTDNDNLPVPINEQFLLQLRDDSKNSSILKCNLSNKIMLTIGSSKFETNSEISIHKQTQLLGLVKKNLIIESEDETEQIFNKYYKDYICLKNDESLQDLEQRQEKELQMLKQLHLQQKQEYLKKTSNNVNVKSSSQPFQSSGFLSLGSYQNFFELQQDSICPKQIIESPCLERNSNNRLLKLEMITDNSSQQQSFNQYIIRSQQLTIQQNNQKYKINQFKYLSQENHYDWPDPTRNDLMYLSTIRNQNKLRSISQDYKYTTNLPKKTYYNKETFINKVDDIPIKNNKFETVRESLYIDDIAGTRPQIAKFKTTRETNPVEPIYRIPSYQGADIPQPNKFIRDTLNISDIQGTVPKIKIYNPRNVDPYTFIEGSKPKQLRHLIHPQEEQDMKRTSIRQVNPLQPFYKWGEEIIGPVEGSQPYNHCKDRNKLKSLSLYTKDITGAQSDTVKKIPKESQKITNNTQDIYRAQANTIQRGMQTKRQTNPLQPAYQLLGQSELYNLQFK</sequence>
<name>A0A8S1WA18_9CILI</name>
<evidence type="ECO:0000259" key="1">
    <source>
        <dbReference type="PROSITE" id="PS50011"/>
    </source>
</evidence>
<dbReference type="InterPro" id="IPR000719">
    <property type="entry name" value="Prot_kinase_dom"/>
</dbReference>
<dbReference type="SMART" id="SM00220">
    <property type="entry name" value="S_TKc"/>
    <property type="match status" value="1"/>
</dbReference>
<reference evidence="2" key="1">
    <citation type="submission" date="2021-01" db="EMBL/GenBank/DDBJ databases">
        <authorList>
            <consortium name="Genoscope - CEA"/>
            <person name="William W."/>
        </authorList>
    </citation>
    <scope>NUCLEOTIDE SEQUENCE</scope>
</reference>
<protein>
    <recommendedName>
        <fullName evidence="1">Protein kinase domain-containing protein</fullName>
    </recommendedName>
</protein>
<dbReference type="CDD" id="cd13983">
    <property type="entry name" value="STKc_WNK"/>
    <property type="match status" value="1"/>
</dbReference>
<keyword evidence="3" id="KW-1185">Reference proteome</keyword>
<dbReference type="FunFam" id="1.10.510.10:FF:000918">
    <property type="entry name" value="Kinase, Wnk"/>
    <property type="match status" value="1"/>
</dbReference>
<feature type="domain" description="Protein kinase" evidence="1">
    <location>
        <begin position="38"/>
        <end position="293"/>
    </location>
</feature>
<accession>A0A8S1WA18</accession>
<dbReference type="Proteomes" id="UP000689195">
    <property type="component" value="Unassembled WGS sequence"/>
</dbReference>
<evidence type="ECO:0000313" key="2">
    <source>
        <dbReference type="EMBL" id="CAD8184729.1"/>
    </source>
</evidence>
<evidence type="ECO:0000313" key="3">
    <source>
        <dbReference type="Proteomes" id="UP000689195"/>
    </source>
</evidence>
<dbReference type="FunFam" id="3.30.200.20:FF:000427">
    <property type="entry name" value="Wnk protein kinase"/>
    <property type="match status" value="1"/>
</dbReference>
<dbReference type="InterPro" id="IPR008271">
    <property type="entry name" value="Ser/Thr_kinase_AS"/>
</dbReference>
<proteinExistence type="predicted"/>
<dbReference type="OrthoDB" id="4062651at2759"/>
<dbReference type="AlphaFoldDB" id="A0A8S1WA18"/>
<dbReference type="GO" id="GO:0004672">
    <property type="term" value="F:protein kinase activity"/>
    <property type="evidence" value="ECO:0007669"/>
    <property type="project" value="InterPro"/>
</dbReference>
<dbReference type="PANTHER" id="PTHR13902">
    <property type="entry name" value="SERINE/THREONINE-PROTEIN KINASE WNK WITH NO LYSINE -RELATED"/>
    <property type="match status" value="1"/>
</dbReference>
<dbReference type="InterPro" id="IPR050588">
    <property type="entry name" value="WNK_Ser-Thr_kinase"/>
</dbReference>
<comment type="caution">
    <text evidence="2">The sequence shown here is derived from an EMBL/GenBank/DDBJ whole genome shotgun (WGS) entry which is preliminary data.</text>
</comment>
<dbReference type="PROSITE" id="PS50011">
    <property type="entry name" value="PROTEIN_KINASE_DOM"/>
    <property type="match status" value="1"/>
</dbReference>
<dbReference type="PROSITE" id="PS00108">
    <property type="entry name" value="PROTEIN_KINASE_ST"/>
    <property type="match status" value="1"/>
</dbReference>
<dbReference type="GO" id="GO:0005524">
    <property type="term" value="F:ATP binding"/>
    <property type="evidence" value="ECO:0007669"/>
    <property type="project" value="InterPro"/>
</dbReference>
<dbReference type="EMBL" id="CAJJDO010000083">
    <property type="protein sequence ID" value="CAD8184729.1"/>
    <property type="molecule type" value="Genomic_DNA"/>
</dbReference>
<gene>
    <name evidence="2" type="ORF">PPENT_87.1.T0830215</name>
</gene>
<organism evidence="2 3">
    <name type="scientific">Paramecium pentaurelia</name>
    <dbReference type="NCBI Taxonomy" id="43138"/>
    <lineage>
        <taxon>Eukaryota</taxon>
        <taxon>Sar</taxon>
        <taxon>Alveolata</taxon>
        <taxon>Ciliophora</taxon>
        <taxon>Intramacronucleata</taxon>
        <taxon>Oligohymenophorea</taxon>
        <taxon>Peniculida</taxon>
        <taxon>Parameciidae</taxon>
        <taxon>Paramecium</taxon>
    </lineage>
</organism>